<name>A0A813EK56_POLGL</name>
<keyword evidence="2" id="KW-0812">Transmembrane</keyword>
<gene>
    <name evidence="3" type="ORF">PGLA1383_LOCUS19802</name>
</gene>
<proteinExistence type="predicted"/>
<feature type="coiled-coil region" evidence="1">
    <location>
        <begin position="70"/>
        <end position="100"/>
    </location>
</feature>
<keyword evidence="4" id="KW-1185">Reference proteome</keyword>
<organism evidence="3 4">
    <name type="scientific">Polarella glacialis</name>
    <name type="common">Dinoflagellate</name>
    <dbReference type="NCBI Taxonomy" id="89957"/>
    <lineage>
        <taxon>Eukaryota</taxon>
        <taxon>Sar</taxon>
        <taxon>Alveolata</taxon>
        <taxon>Dinophyceae</taxon>
        <taxon>Suessiales</taxon>
        <taxon>Suessiaceae</taxon>
        <taxon>Polarella</taxon>
    </lineage>
</organism>
<evidence type="ECO:0000313" key="4">
    <source>
        <dbReference type="Proteomes" id="UP000654075"/>
    </source>
</evidence>
<comment type="caution">
    <text evidence="3">The sequence shown here is derived from an EMBL/GenBank/DDBJ whole genome shotgun (WGS) entry which is preliminary data.</text>
</comment>
<reference evidence="3" key="1">
    <citation type="submission" date="2021-02" db="EMBL/GenBank/DDBJ databases">
        <authorList>
            <person name="Dougan E. K."/>
            <person name="Rhodes N."/>
            <person name="Thang M."/>
            <person name="Chan C."/>
        </authorList>
    </citation>
    <scope>NUCLEOTIDE SEQUENCE</scope>
</reference>
<keyword evidence="1" id="KW-0175">Coiled coil</keyword>
<evidence type="ECO:0000256" key="1">
    <source>
        <dbReference type="SAM" id="Coils"/>
    </source>
</evidence>
<evidence type="ECO:0000313" key="3">
    <source>
        <dbReference type="EMBL" id="CAE8601509.1"/>
    </source>
</evidence>
<dbReference type="AlphaFoldDB" id="A0A813EK56"/>
<feature type="non-terminal residue" evidence="3">
    <location>
        <position position="119"/>
    </location>
</feature>
<sequence length="119" mass="13513">DFYGDRGEKLYCLQRPSDMQQEIFTVVIAGIVLMLGLLVLGLFSYRKRVVKREARAAVAEAREEGGRKKARKEERMLREAEEAKQQVEKQRTVLPEAETEVDVKMIATLRSGATKKSLA</sequence>
<evidence type="ECO:0000256" key="2">
    <source>
        <dbReference type="SAM" id="Phobius"/>
    </source>
</evidence>
<dbReference type="Proteomes" id="UP000654075">
    <property type="component" value="Unassembled WGS sequence"/>
</dbReference>
<accession>A0A813EK56</accession>
<keyword evidence="2" id="KW-1133">Transmembrane helix</keyword>
<keyword evidence="2" id="KW-0472">Membrane</keyword>
<feature type="transmembrane region" description="Helical" evidence="2">
    <location>
        <begin position="23"/>
        <end position="45"/>
    </location>
</feature>
<protein>
    <submittedName>
        <fullName evidence="3">Uncharacterized protein</fullName>
    </submittedName>
</protein>
<dbReference type="EMBL" id="CAJNNV010013240">
    <property type="protein sequence ID" value="CAE8601509.1"/>
    <property type="molecule type" value="Genomic_DNA"/>
</dbReference>